<organism evidence="3">
    <name type="scientific">Anisakis simplex</name>
    <name type="common">Herring worm</name>
    <dbReference type="NCBI Taxonomy" id="6269"/>
    <lineage>
        <taxon>Eukaryota</taxon>
        <taxon>Metazoa</taxon>
        <taxon>Ecdysozoa</taxon>
        <taxon>Nematoda</taxon>
        <taxon>Chromadorea</taxon>
        <taxon>Rhabditida</taxon>
        <taxon>Spirurina</taxon>
        <taxon>Ascaridomorpha</taxon>
        <taxon>Ascaridoidea</taxon>
        <taxon>Anisakidae</taxon>
        <taxon>Anisakis</taxon>
        <taxon>Anisakis simplex complex</taxon>
    </lineage>
</organism>
<dbReference type="WBParaSite" id="ASIM_0000213001-mRNA-1">
    <property type="protein sequence ID" value="ASIM_0000213001-mRNA-1"/>
    <property type="gene ID" value="ASIM_0000213001"/>
</dbReference>
<reference evidence="3" key="1">
    <citation type="submission" date="2017-02" db="UniProtKB">
        <authorList>
            <consortium name="WormBaseParasite"/>
        </authorList>
    </citation>
    <scope>IDENTIFICATION</scope>
</reference>
<evidence type="ECO:0000313" key="3">
    <source>
        <dbReference type="WBParaSite" id="ASIM_0000213001-mRNA-1"/>
    </source>
</evidence>
<dbReference type="EMBL" id="UYRR01002456">
    <property type="protein sequence ID" value="VDK19528.1"/>
    <property type="molecule type" value="Genomic_DNA"/>
</dbReference>
<reference evidence="1 2" key="2">
    <citation type="submission" date="2018-11" db="EMBL/GenBank/DDBJ databases">
        <authorList>
            <consortium name="Pathogen Informatics"/>
        </authorList>
    </citation>
    <scope>NUCLEOTIDE SEQUENCE [LARGE SCALE GENOMIC DNA]</scope>
</reference>
<name>A0A0M3J3L7_ANISI</name>
<evidence type="ECO:0000313" key="1">
    <source>
        <dbReference type="EMBL" id="VDK19528.1"/>
    </source>
</evidence>
<proteinExistence type="predicted"/>
<dbReference type="Proteomes" id="UP000267096">
    <property type="component" value="Unassembled WGS sequence"/>
</dbReference>
<gene>
    <name evidence="1" type="ORF">ASIM_LOCUS1999</name>
</gene>
<accession>A0A0M3J3L7</accession>
<dbReference type="AlphaFoldDB" id="A0A0M3J3L7"/>
<keyword evidence="2" id="KW-1185">Reference proteome</keyword>
<evidence type="ECO:0000313" key="2">
    <source>
        <dbReference type="Proteomes" id="UP000267096"/>
    </source>
</evidence>
<protein>
    <submittedName>
        <fullName evidence="3">Acyl-CoA thioesterase</fullName>
    </submittedName>
</protein>
<sequence>MGVSCKIDPVSEGVFGFGVFYSWIIRNNLMMRCEQWELLMTSGKRWVTLRCTAAPDVTDLRASSRCTRAGRNMPDWCATTAAASDETGFRISGNGSTRAGRNVPVQVKVLPGRVKWNG</sequence>